<dbReference type="OrthoDB" id="5517693at2"/>
<accession>A0A3A5HBQ4</accession>
<protein>
    <recommendedName>
        <fullName evidence="3">Type IV toxin-antitoxin system AbiEi family antitoxin domain-containing protein</fullName>
    </recommendedName>
</protein>
<evidence type="ECO:0008006" key="3">
    <source>
        <dbReference type="Google" id="ProtNLM"/>
    </source>
</evidence>
<dbReference type="Proteomes" id="UP000276542">
    <property type="component" value="Unassembled WGS sequence"/>
</dbReference>
<dbReference type="EMBL" id="QYRP01000002">
    <property type="protein sequence ID" value="RJS45417.1"/>
    <property type="molecule type" value="Genomic_DNA"/>
</dbReference>
<sequence>MPNQRAALVRRQHGLITAQAALDAGLERFEIAELLRSREWAKVRRGVYIDAEQWAGAEKWREQPLIEVRAAHLTLRRPHVFSHDSAALIHGLPLLRDDSRLVHVTRAGVTGSRRRNGIMQHGAAYTDDDVAQVGGLQALGIGRTALDICREHGYGAGLVACDAALRHGVPRSELLEIAGSMHHWPDITAGRAAVADADPGAESAGESMARILVKELQIGDPTTQFPVRRPNGKTAWLDLLVGCHAFEFDGRTKYRNVADGGVARRDAEAVVWEEKEREIDVLAQGLGVSRITWRDFWGAGRVAARTRLRREAELTAQRHGTVPPRELLAYAARMADARRQRLLIATAPDRLILPAR</sequence>
<evidence type="ECO:0000313" key="1">
    <source>
        <dbReference type="EMBL" id="RJS45417.1"/>
    </source>
</evidence>
<comment type="caution">
    <text evidence="1">The sequence shown here is derived from an EMBL/GenBank/DDBJ whole genome shotgun (WGS) entry which is preliminary data.</text>
</comment>
<gene>
    <name evidence="1" type="ORF">D4739_03735</name>
</gene>
<evidence type="ECO:0000313" key="2">
    <source>
        <dbReference type="Proteomes" id="UP000276542"/>
    </source>
</evidence>
<keyword evidence="2" id="KW-1185">Reference proteome</keyword>
<proteinExistence type="predicted"/>
<name>A0A3A5HBQ4_9ACTN</name>
<reference evidence="2" key="1">
    <citation type="submission" date="2018-09" db="EMBL/GenBank/DDBJ databases">
        <authorList>
            <person name="Zhu H."/>
        </authorList>
    </citation>
    <scope>NUCLEOTIDE SEQUENCE [LARGE SCALE GENOMIC DNA]</scope>
    <source>
        <strain evidence="2">K1W22B-1</strain>
    </source>
</reference>
<dbReference type="AlphaFoldDB" id="A0A3A5HBQ4"/>
<organism evidence="1 2">
    <name type="scientific">Nocardioides cavernaquae</name>
    <dbReference type="NCBI Taxonomy" id="2321396"/>
    <lineage>
        <taxon>Bacteria</taxon>
        <taxon>Bacillati</taxon>
        <taxon>Actinomycetota</taxon>
        <taxon>Actinomycetes</taxon>
        <taxon>Propionibacteriales</taxon>
        <taxon>Nocardioidaceae</taxon>
        <taxon>Nocardioides</taxon>
    </lineage>
</organism>
<dbReference type="RefSeq" id="WP_120059317.1">
    <property type="nucleotide sequence ID" value="NZ_QYRP01000002.1"/>
</dbReference>